<sequence>MVAFESGLELSGRFYSEAVRPMLDSAFPGLPHAAALMGRGSEVLGFDDPMSTDHDGLPRIQLFLRDEDLDRYAEPLRQQVPSSFADRPTDVSLHTVRSYFTRHLGIDPDSSPEARDWLTFSEQSLRKITAGRVFHDEVDLEPARQRFAYYPHDVWLYLQLAGWWRIHPEVNLVGRAGQAGDELGSALIGSRLVHDLMHLCFLQERVYAPYAKWFGTAFSRLASAAELTPVLSDVVRARSWREREDALLTAYGLVAARHNALAITPPVATEVVQMWDRPFKVFWGPFPEALAARITDPEVKALADRWPAGAVDQVRELLWHPRERAALLSLLSPPEPC</sequence>
<comment type="caution">
    <text evidence="2">The sequence shown here is derived from an EMBL/GenBank/DDBJ whole genome shotgun (WGS) entry which is preliminary data.</text>
</comment>
<evidence type="ECO:0000259" key="1">
    <source>
        <dbReference type="Pfam" id="PF13228"/>
    </source>
</evidence>
<evidence type="ECO:0000313" key="2">
    <source>
        <dbReference type="EMBL" id="GAA1523127.1"/>
    </source>
</evidence>
<feature type="domain" description="DUF4037" evidence="1">
    <location>
        <begin position="117"/>
        <end position="214"/>
    </location>
</feature>
<dbReference type="EMBL" id="BAAANC010000001">
    <property type="protein sequence ID" value="GAA1523127.1"/>
    <property type="molecule type" value="Genomic_DNA"/>
</dbReference>
<gene>
    <name evidence="2" type="ORF">GCM10009741_25990</name>
</gene>
<organism evidence="2 3">
    <name type="scientific">Kribbella lupini</name>
    <dbReference type="NCBI Taxonomy" id="291602"/>
    <lineage>
        <taxon>Bacteria</taxon>
        <taxon>Bacillati</taxon>
        <taxon>Actinomycetota</taxon>
        <taxon>Actinomycetes</taxon>
        <taxon>Propionibacteriales</taxon>
        <taxon>Kribbellaceae</taxon>
        <taxon>Kribbella</taxon>
    </lineage>
</organism>
<keyword evidence="3" id="KW-1185">Reference proteome</keyword>
<dbReference type="Pfam" id="PF13228">
    <property type="entry name" value="DUF4037"/>
    <property type="match status" value="1"/>
</dbReference>
<reference evidence="3" key="1">
    <citation type="journal article" date="2019" name="Int. J. Syst. Evol. Microbiol.">
        <title>The Global Catalogue of Microorganisms (GCM) 10K type strain sequencing project: providing services to taxonomists for standard genome sequencing and annotation.</title>
        <authorList>
            <consortium name="The Broad Institute Genomics Platform"/>
            <consortium name="The Broad Institute Genome Sequencing Center for Infectious Disease"/>
            <person name="Wu L."/>
            <person name="Ma J."/>
        </authorList>
    </citation>
    <scope>NUCLEOTIDE SEQUENCE [LARGE SCALE GENOMIC DNA]</scope>
    <source>
        <strain evidence="3">JCM 14303</strain>
    </source>
</reference>
<dbReference type="InterPro" id="IPR025117">
    <property type="entry name" value="DUF4037"/>
</dbReference>
<evidence type="ECO:0000313" key="3">
    <source>
        <dbReference type="Proteomes" id="UP001500363"/>
    </source>
</evidence>
<dbReference type="RefSeq" id="WP_344173501.1">
    <property type="nucleotide sequence ID" value="NZ_BAAANC010000001.1"/>
</dbReference>
<protein>
    <submittedName>
        <fullName evidence="2">DUF4037 domain-containing protein</fullName>
    </submittedName>
</protein>
<dbReference type="Proteomes" id="UP001500363">
    <property type="component" value="Unassembled WGS sequence"/>
</dbReference>
<accession>A0ABP4LG21</accession>
<name>A0ABP4LG21_9ACTN</name>
<proteinExistence type="predicted"/>